<dbReference type="GeneID" id="67472547"/>
<dbReference type="EMBL" id="AVNC01000015">
    <property type="protein sequence ID" value="EQK42756.1"/>
    <property type="molecule type" value="Genomic_DNA"/>
</dbReference>
<dbReference type="PATRIC" id="fig|1233171.3.peg.1591"/>
<reference evidence="1 2" key="1">
    <citation type="submission" date="2013-06" db="EMBL/GenBank/DDBJ databases">
        <authorList>
            <person name="Walk S."/>
            <person name="Aronoff D."/>
            <person name="Young V.Y."/>
            <person name="Marsh J."/>
            <person name="Harrison L."/>
            <person name="Daugherty S.C."/>
            <person name="Shefchek K.A."/>
            <person name="Hine E.E."/>
            <person name="Tallon L.J."/>
            <person name="Sadzewicz L.K."/>
            <person name="Rasko D.A."/>
        </authorList>
    </citation>
    <scope>NUCLEOTIDE SEQUENCE [LARGE SCALE GENOMIC DNA]</scope>
    <source>
        <strain evidence="1 2">ATCC 638</strain>
    </source>
</reference>
<dbReference type="RefSeq" id="WP_021432870.1">
    <property type="nucleotide sequence ID" value="NZ_AVNC01000015.1"/>
</dbReference>
<evidence type="ECO:0000313" key="1">
    <source>
        <dbReference type="EMBL" id="EQK42756.1"/>
    </source>
</evidence>
<name>T4VPR9_PARBF</name>
<organism evidence="1 2">
    <name type="scientific">Paraclostridium bifermentans ATCC 638 = DSM 14991</name>
    <dbReference type="NCBI Taxonomy" id="1233171"/>
    <lineage>
        <taxon>Bacteria</taxon>
        <taxon>Bacillati</taxon>
        <taxon>Bacillota</taxon>
        <taxon>Clostridia</taxon>
        <taxon>Peptostreptococcales</taxon>
        <taxon>Peptostreptococcaceae</taxon>
        <taxon>Paraclostridium</taxon>
    </lineage>
</organism>
<proteinExistence type="predicted"/>
<accession>T4VPR9</accession>
<gene>
    <name evidence="1" type="ORF">C672_1700</name>
</gene>
<dbReference type="Proteomes" id="UP000015688">
    <property type="component" value="Unassembled WGS sequence"/>
</dbReference>
<evidence type="ECO:0000313" key="2">
    <source>
        <dbReference type="Proteomes" id="UP000015688"/>
    </source>
</evidence>
<comment type="caution">
    <text evidence="1">The sequence shown here is derived from an EMBL/GenBank/DDBJ whole genome shotgun (WGS) entry which is preliminary data.</text>
</comment>
<protein>
    <submittedName>
        <fullName evidence="1">Uncharacterized protein</fullName>
    </submittedName>
</protein>
<dbReference type="AlphaFoldDB" id="T4VPR9"/>
<sequence>MRVKKENMNSEEKKICDTIKGILEENMYNYCQVDIDKHKKQIIEEIEFSKVNTYYSKNIMSNQQFIVEGELRTQTLDELVNYIKDRYIYEDALMQLVNESKLIPILCQRPGSCFSNGADIELDFKYGNASSSYIYIYLDLLVFTGFRVSKAK</sequence>